<gene>
    <name evidence="1" type="ORF">Nepgr_020303</name>
</gene>
<dbReference type="AlphaFoldDB" id="A0AAD3XUW3"/>
<dbReference type="SUPFAM" id="SSF53756">
    <property type="entry name" value="UDP-Glycosyltransferase/glycogen phosphorylase"/>
    <property type="match status" value="1"/>
</dbReference>
<evidence type="ECO:0000313" key="1">
    <source>
        <dbReference type="EMBL" id="GMH18462.1"/>
    </source>
</evidence>
<organism evidence="1 2">
    <name type="scientific">Nepenthes gracilis</name>
    <name type="common">Slender pitcher plant</name>
    <dbReference type="NCBI Taxonomy" id="150966"/>
    <lineage>
        <taxon>Eukaryota</taxon>
        <taxon>Viridiplantae</taxon>
        <taxon>Streptophyta</taxon>
        <taxon>Embryophyta</taxon>
        <taxon>Tracheophyta</taxon>
        <taxon>Spermatophyta</taxon>
        <taxon>Magnoliopsida</taxon>
        <taxon>eudicotyledons</taxon>
        <taxon>Gunneridae</taxon>
        <taxon>Pentapetalae</taxon>
        <taxon>Caryophyllales</taxon>
        <taxon>Nepenthaceae</taxon>
        <taxon>Nepenthes</taxon>
    </lineage>
</organism>
<name>A0AAD3XUW3_NEPGR</name>
<protein>
    <submittedName>
        <fullName evidence="1">Uncharacterized protein</fullName>
    </submittedName>
</protein>
<evidence type="ECO:0000313" key="2">
    <source>
        <dbReference type="Proteomes" id="UP001279734"/>
    </source>
</evidence>
<accession>A0AAD3XUW3</accession>
<comment type="caution">
    <text evidence="1">The sequence shown here is derived from an EMBL/GenBank/DDBJ whole genome shotgun (WGS) entry which is preliminary data.</text>
</comment>
<dbReference type="Proteomes" id="UP001279734">
    <property type="component" value="Unassembled WGS sequence"/>
</dbReference>
<reference evidence="1" key="1">
    <citation type="submission" date="2023-05" db="EMBL/GenBank/DDBJ databases">
        <title>Nepenthes gracilis genome sequencing.</title>
        <authorList>
            <person name="Fukushima K."/>
        </authorList>
    </citation>
    <scope>NUCLEOTIDE SEQUENCE</scope>
    <source>
        <strain evidence="1">SING2019-196</strain>
    </source>
</reference>
<dbReference type="EMBL" id="BSYO01000019">
    <property type="protein sequence ID" value="GMH18462.1"/>
    <property type="molecule type" value="Genomic_DNA"/>
</dbReference>
<keyword evidence="2" id="KW-1185">Reference proteome</keyword>
<dbReference type="Gene3D" id="3.40.50.2000">
    <property type="entry name" value="Glycogen Phosphorylase B"/>
    <property type="match status" value="1"/>
</dbReference>
<sequence length="109" mass="11798">MAMITAAAAAPTDGSSASHVALFAFPFGTHATPLFQITCYLAASAPTTLFSFFNTAQSNRSIFSGPRERETNITNIRRCDVWDGVPEGYVFKGKPLEDIELFMTSAPET</sequence>
<proteinExistence type="predicted"/>